<dbReference type="Gene3D" id="1.20.1740.10">
    <property type="entry name" value="Amino acid/polyamine transporter I"/>
    <property type="match status" value="1"/>
</dbReference>
<evidence type="ECO:0000313" key="8">
    <source>
        <dbReference type="Proteomes" id="UP001331761"/>
    </source>
</evidence>
<dbReference type="InterPro" id="IPR004841">
    <property type="entry name" value="AA-permease/SLC12A_dom"/>
</dbReference>
<gene>
    <name evidence="7" type="ORF">GCK32_015921</name>
</gene>
<feature type="domain" description="Amino acid permease/ SLC12A" evidence="6">
    <location>
        <begin position="21"/>
        <end position="124"/>
    </location>
</feature>
<evidence type="ECO:0000256" key="2">
    <source>
        <dbReference type="ARBA" id="ARBA00022692"/>
    </source>
</evidence>
<evidence type="ECO:0000256" key="5">
    <source>
        <dbReference type="SAM" id="Phobius"/>
    </source>
</evidence>
<evidence type="ECO:0000259" key="6">
    <source>
        <dbReference type="Pfam" id="PF00324"/>
    </source>
</evidence>
<comment type="subcellular location">
    <subcellularLocation>
        <location evidence="1">Membrane</location>
        <topology evidence="1">Multi-pass membrane protein</topology>
    </subcellularLocation>
</comment>
<dbReference type="GO" id="GO:0055075">
    <property type="term" value="P:potassium ion homeostasis"/>
    <property type="evidence" value="ECO:0007669"/>
    <property type="project" value="TreeGrafter"/>
</dbReference>
<dbReference type="GO" id="GO:0016020">
    <property type="term" value="C:membrane"/>
    <property type="evidence" value="ECO:0007669"/>
    <property type="project" value="UniProtKB-SubCell"/>
</dbReference>
<feature type="transmembrane region" description="Helical" evidence="5">
    <location>
        <begin position="21"/>
        <end position="43"/>
    </location>
</feature>
<organism evidence="7 8">
    <name type="scientific">Trichostrongylus colubriformis</name>
    <name type="common">Black scour worm</name>
    <dbReference type="NCBI Taxonomy" id="6319"/>
    <lineage>
        <taxon>Eukaryota</taxon>
        <taxon>Metazoa</taxon>
        <taxon>Ecdysozoa</taxon>
        <taxon>Nematoda</taxon>
        <taxon>Chromadorea</taxon>
        <taxon>Rhabditida</taxon>
        <taxon>Rhabditina</taxon>
        <taxon>Rhabditomorpha</taxon>
        <taxon>Strongyloidea</taxon>
        <taxon>Trichostrongylidae</taxon>
        <taxon>Trichostrongylus</taxon>
    </lineage>
</organism>
<dbReference type="GO" id="GO:0055078">
    <property type="term" value="P:sodium ion homeostasis"/>
    <property type="evidence" value="ECO:0007669"/>
    <property type="project" value="TreeGrafter"/>
</dbReference>
<dbReference type="GO" id="GO:0006884">
    <property type="term" value="P:cell volume homeostasis"/>
    <property type="evidence" value="ECO:0007669"/>
    <property type="project" value="TreeGrafter"/>
</dbReference>
<evidence type="ECO:0000256" key="3">
    <source>
        <dbReference type="ARBA" id="ARBA00022989"/>
    </source>
</evidence>
<sequence length="165" mass="17917">TSRPRTTEKESEIKFGWIEGVFIRCFQTIIGVILYVRVTWVVAQAGLPLAIVIMFASSCVTTLTAISMSTICTNGEMKGGGLYYLISRTLGAEYGGSIGLLFSLANCVGGALNVIGFSETIHQLLIENGIKIIDGGVWDIRVLCVGKLRSVPFCFLTICYQGHQQ</sequence>
<feature type="transmembrane region" description="Helical" evidence="5">
    <location>
        <begin position="49"/>
        <end position="68"/>
    </location>
</feature>
<comment type="caution">
    <text evidence="7">The sequence shown here is derived from an EMBL/GenBank/DDBJ whole genome shotgun (WGS) entry which is preliminary data.</text>
</comment>
<keyword evidence="8" id="KW-1185">Reference proteome</keyword>
<dbReference type="GO" id="GO:0008511">
    <property type="term" value="F:sodium:potassium:chloride symporter activity"/>
    <property type="evidence" value="ECO:0007669"/>
    <property type="project" value="TreeGrafter"/>
</dbReference>
<keyword evidence="4 5" id="KW-0472">Membrane</keyword>
<dbReference type="Pfam" id="PF00324">
    <property type="entry name" value="AA_permease"/>
    <property type="match status" value="1"/>
</dbReference>
<accession>A0AAN8IJW6</accession>
<dbReference type="PANTHER" id="PTHR11827:SF103">
    <property type="entry name" value="SODIUM CHLORIDE COTRANSPORTER 69, ISOFORM E"/>
    <property type="match status" value="1"/>
</dbReference>
<evidence type="ECO:0000256" key="1">
    <source>
        <dbReference type="ARBA" id="ARBA00004141"/>
    </source>
</evidence>
<dbReference type="EMBL" id="WIXE01015746">
    <property type="protein sequence ID" value="KAK5973233.1"/>
    <property type="molecule type" value="Genomic_DNA"/>
</dbReference>
<evidence type="ECO:0000313" key="7">
    <source>
        <dbReference type="EMBL" id="KAK5973233.1"/>
    </source>
</evidence>
<dbReference type="GO" id="GO:1990573">
    <property type="term" value="P:potassium ion import across plasma membrane"/>
    <property type="evidence" value="ECO:0007669"/>
    <property type="project" value="TreeGrafter"/>
</dbReference>
<dbReference type="InterPro" id="IPR004842">
    <property type="entry name" value="SLC12A_fam"/>
</dbReference>
<dbReference type="AlphaFoldDB" id="A0AAN8IJW6"/>
<keyword evidence="2 5" id="KW-0812">Transmembrane</keyword>
<evidence type="ECO:0000256" key="4">
    <source>
        <dbReference type="ARBA" id="ARBA00023136"/>
    </source>
</evidence>
<reference evidence="7 8" key="1">
    <citation type="submission" date="2019-10" db="EMBL/GenBank/DDBJ databases">
        <title>Assembly and Annotation for the nematode Trichostrongylus colubriformis.</title>
        <authorList>
            <person name="Martin J."/>
        </authorList>
    </citation>
    <scope>NUCLEOTIDE SEQUENCE [LARGE SCALE GENOMIC DNA]</scope>
    <source>
        <strain evidence="7">G859</strain>
        <tissue evidence="7">Whole worm</tissue>
    </source>
</reference>
<dbReference type="Proteomes" id="UP001331761">
    <property type="component" value="Unassembled WGS sequence"/>
</dbReference>
<dbReference type="GO" id="GO:0055064">
    <property type="term" value="P:chloride ion homeostasis"/>
    <property type="evidence" value="ECO:0007669"/>
    <property type="project" value="TreeGrafter"/>
</dbReference>
<protein>
    <recommendedName>
        <fullName evidence="6">Amino acid permease/ SLC12A domain-containing protein</fullName>
    </recommendedName>
</protein>
<feature type="non-terminal residue" evidence="7">
    <location>
        <position position="1"/>
    </location>
</feature>
<dbReference type="PANTHER" id="PTHR11827">
    <property type="entry name" value="SOLUTE CARRIER FAMILY 12, CATION COTRANSPORTERS"/>
    <property type="match status" value="1"/>
</dbReference>
<proteinExistence type="predicted"/>
<name>A0AAN8IJW6_TRICO</name>
<keyword evidence="3 5" id="KW-1133">Transmembrane helix</keyword>